<dbReference type="InterPro" id="IPR032710">
    <property type="entry name" value="NTF2-like_dom_sf"/>
</dbReference>
<evidence type="ECO:0000313" key="3">
    <source>
        <dbReference type="Proteomes" id="UP000239494"/>
    </source>
</evidence>
<reference evidence="2 3" key="1">
    <citation type="submission" date="2018-03" db="EMBL/GenBank/DDBJ databases">
        <title>Genomic Encyclopedia of Archaeal and Bacterial Type Strains, Phase II (KMG-II): from individual species to whole genera.</title>
        <authorList>
            <person name="Goeker M."/>
        </authorList>
    </citation>
    <scope>NUCLEOTIDE SEQUENCE [LARGE SCALE GENOMIC DNA]</scope>
    <source>
        <strain evidence="2 3">DSM 44720</strain>
    </source>
</reference>
<sequence length="159" mass="18557">MPRKTSAERENAQMTTTASTIDRFVESFNVQDLDRAMEFFAEDAEYLPGDGKTHRGRGEIRAAFEPLFSGRFGLITFDEHDRLIDEPARRAAIRWTCRIDLAPEHTRGSGAVLRWFLRAGYGRRMSWEGTDLFHFDEQLRITGKYTYGSFRRPIMNRER</sequence>
<dbReference type="Proteomes" id="UP000239494">
    <property type="component" value="Unassembled WGS sequence"/>
</dbReference>
<comment type="caution">
    <text evidence="2">The sequence shown here is derived from an EMBL/GenBank/DDBJ whole genome shotgun (WGS) entry which is preliminary data.</text>
</comment>
<dbReference type="InterPro" id="IPR037401">
    <property type="entry name" value="SnoaL-like"/>
</dbReference>
<feature type="domain" description="SnoaL-like" evidence="1">
    <location>
        <begin position="22"/>
        <end position="142"/>
    </location>
</feature>
<dbReference type="AlphaFoldDB" id="A0A2T0T2F2"/>
<evidence type="ECO:0000313" key="2">
    <source>
        <dbReference type="EMBL" id="PRY39858.1"/>
    </source>
</evidence>
<accession>A0A2T0T2F2</accession>
<organism evidence="2 3">
    <name type="scientific">Umezawaea tangerina</name>
    <dbReference type="NCBI Taxonomy" id="84725"/>
    <lineage>
        <taxon>Bacteria</taxon>
        <taxon>Bacillati</taxon>
        <taxon>Actinomycetota</taxon>
        <taxon>Actinomycetes</taxon>
        <taxon>Pseudonocardiales</taxon>
        <taxon>Pseudonocardiaceae</taxon>
        <taxon>Umezawaea</taxon>
    </lineage>
</organism>
<gene>
    <name evidence="2" type="ORF">CLV43_107445</name>
</gene>
<dbReference type="SUPFAM" id="SSF54427">
    <property type="entry name" value="NTF2-like"/>
    <property type="match status" value="1"/>
</dbReference>
<name>A0A2T0T2F2_9PSEU</name>
<keyword evidence="3" id="KW-1185">Reference proteome</keyword>
<dbReference type="RefSeq" id="WP_211304538.1">
    <property type="nucleotide sequence ID" value="NZ_PVTF01000007.1"/>
</dbReference>
<evidence type="ECO:0000259" key="1">
    <source>
        <dbReference type="Pfam" id="PF12680"/>
    </source>
</evidence>
<dbReference type="EMBL" id="PVTF01000007">
    <property type="protein sequence ID" value="PRY39858.1"/>
    <property type="molecule type" value="Genomic_DNA"/>
</dbReference>
<dbReference type="Gene3D" id="3.10.450.50">
    <property type="match status" value="1"/>
</dbReference>
<dbReference type="Pfam" id="PF12680">
    <property type="entry name" value="SnoaL_2"/>
    <property type="match status" value="1"/>
</dbReference>
<protein>
    <submittedName>
        <fullName evidence="2">Uncharacterized protein (TIGR02246 family)</fullName>
    </submittedName>
</protein>
<proteinExistence type="predicted"/>